<keyword evidence="2" id="KW-1185">Reference proteome</keyword>
<dbReference type="EMBL" id="BLXT01005934">
    <property type="protein sequence ID" value="GFO27561.1"/>
    <property type="molecule type" value="Genomic_DNA"/>
</dbReference>
<name>A0AAV4C482_9GAST</name>
<accession>A0AAV4C482</accession>
<comment type="caution">
    <text evidence="1">The sequence shown here is derived from an EMBL/GenBank/DDBJ whole genome shotgun (WGS) entry which is preliminary data.</text>
</comment>
<dbReference type="AlphaFoldDB" id="A0AAV4C482"/>
<proteinExistence type="predicted"/>
<gene>
    <name evidence="1" type="ORF">PoB_005406600</name>
</gene>
<evidence type="ECO:0000313" key="1">
    <source>
        <dbReference type="EMBL" id="GFO27561.1"/>
    </source>
</evidence>
<evidence type="ECO:0000313" key="2">
    <source>
        <dbReference type="Proteomes" id="UP000735302"/>
    </source>
</evidence>
<sequence length="94" mass="11007">MGGAERAEKEREAERQKELALEKLRIQPGDIKFDFEKSSTTGIDDRAKLPKLPYFVDRKNNLESSLARFERFAEMSQWLDRSECIPDWTSSRLL</sequence>
<organism evidence="1 2">
    <name type="scientific">Plakobranchus ocellatus</name>
    <dbReference type="NCBI Taxonomy" id="259542"/>
    <lineage>
        <taxon>Eukaryota</taxon>
        <taxon>Metazoa</taxon>
        <taxon>Spiralia</taxon>
        <taxon>Lophotrochozoa</taxon>
        <taxon>Mollusca</taxon>
        <taxon>Gastropoda</taxon>
        <taxon>Heterobranchia</taxon>
        <taxon>Euthyneura</taxon>
        <taxon>Panpulmonata</taxon>
        <taxon>Sacoglossa</taxon>
        <taxon>Placobranchoidea</taxon>
        <taxon>Plakobranchidae</taxon>
        <taxon>Plakobranchus</taxon>
    </lineage>
</organism>
<dbReference type="Proteomes" id="UP000735302">
    <property type="component" value="Unassembled WGS sequence"/>
</dbReference>
<reference evidence="1 2" key="1">
    <citation type="journal article" date="2021" name="Elife">
        <title>Chloroplast acquisition without the gene transfer in kleptoplastic sea slugs, Plakobranchus ocellatus.</title>
        <authorList>
            <person name="Maeda T."/>
            <person name="Takahashi S."/>
            <person name="Yoshida T."/>
            <person name="Shimamura S."/>
            <person name="Takaki Y."/>
            <person name="Nagai Y."/>
            <person name="Toyoda A."/>
            <person name="Suzuki Y."/>
            <person name="Arimoto A."/>
            <person name="Ishii H."/>
            <person name="Satoh N."/>
            <person name="Nishiyama T."/>
            <person name="Hasebe M."/>
            <person name="Maruyama T."/>
            <person name="Minagawa J."/>
            <person name="Obokata J."/>
            <person name="Shigenobu S."/>
        </authorList>
    </citation>
    <scope>NUCLEOTIDE SEQUENCE [LARGE SCALE GENOMIC DNA]</scope>
</reference>
<protein>
    <submittedName>
        <fullName evidence="1">Uncharacterized protein</fullName>
    </submittedName>
</protein>